<dbReference type="EMBL" id="CADCUX010000200">
    <property type="protein sequence ID" value="CAA9398896.1"/>
    <property type="molecule type" value="Genomic_DNA"/>
</dbReference>
<sequence length="164" mass="17927">GQEGARQRNAGHGDAQGARHRLHRAPVRVRRAWRRRAQRAGAGLRPVHRRQDAGDGRREGAAAARADARQPQGLDQEPGPADRRQVGRALQARGRQPAQRLPGGRHLAVRHPQADARVHRGNHPGLAADRHQRRPARLPGRHRSAGVRATAGCQAGALRARRSL</sequence>
<protein>
    <submittedName>
        <fullName evidence="2">Transcriptional regulator</fullName>
    </submittedName>
</protein>
<feature type="compositionally biased region" description="Basic residues" evidence="1">
    <location>
        <begin position="18"/>
        <end position="38"/>
    </location>
</feature>
<feature type="non-terminal residue" evidence="2">
    <location>
        <position position="164"/>
    </location>
</feature>
<accession>A0A6J4NVU3</accession>
<evidence type="ECO:0000256" key="1">
    <source>
        <dbReference type="SAM" id="MobiDB-lite"/>
    </source>
</evidence>
<name>A0A6J4NVU3_9BURK</name>
<reference evidence="2" key="1">
    <citation type="submission" date="2020-02" db="EMBL/GenBank/DDBJ databases">
        <authorList>
            <person name="Meier V. D."/>
        </authorList>
    </citation>
    <scope>NUCLEOTIDE SEQUENCE</scope>
    <source>
        <strain evidence="2">AVDCRST_MAG51</strain>
    </source>
</reference>
<feature type="non-terminal residue" evidence="2">
    <location>
        <position position="1"/>
    </location>
</feature>
<dbReference type="AlphaFoldDB" id="A0A6J4NVU3"/>
<proteinExistence type="predicted"/>
<feature type="compositionally biased region" description="Basic residues" evidence="1">
    <location>
        <begin position="131"/>
        <end position="145"/>
    </location>
</feature>
<feature type="region of interest" description="Disordered" evidence="1">
    <location>
        <begin position="1"/>
        <end position="164"/>
    </location>
</feature>
<organism evidence="2">
    <name type="scientific">uncultured Ramlibacter sp</name>
    <dbReference type="NCBI Taxonomy" id="260755"/>
    <lineage>
        <taxon>Bacteria</taxon>
        <taxon>Pseudomonadati</taxon>
        <taxon>Pseudomonadota</taxon>
        <taxon>Betaproteobacteria</taxon>
        <taxon>Burkholderiales</taxon>
        <taxon>Comamonadaceae</taxon>
        <taxon>Ramlibacter</taxon>
        <taxon>environmental samples</taxon>
    </lineage>
</organism>
<gene>
    <name evidence="2" type="ORF">AVDCRST_MAG51-778</name>
</gene>
<evidence type="ECO:0000313" key="2">
    <source>
        <dbReference type="EMBL" id="CAA9398896.1"/>
    </source>
</evidence>
<feature type="compositionally biased region" description="Basic and acidic residues" evidence="1">
    <location>
        <begin position="49"/>
        <end position="60"/>
    </location>
</feature>